<dbReference type="InterPro" id="IPR008780">
    <property type="entry name" value="Plasmodium_Vir"/>
</dbReference>
<reference evidence="3" key="1">
    <citation type="submission" date="2021-09" db="EMBL/GenBank/DDBJ databases">
        <authorList>
            <consortium name="Pathogen Informatics"/>
        </authorList>
    </citation>
    <scope>NUCLEOTIDE SEQUENCE</scope>
    <source>
        <strain evidence="3">PvW1</strain>
    </source>
</reference>
<dbReference type="Pfam" id="PF05795">
    <property type="entry name" value="Plasmodium_Vir"/>
    <property type="match status" value="1"/>
</dbReference>
<evidence type="ECO:0000256" key="2">
    <source>
        <dbReference type="SAM" id="SignalP"/>
    </source>
</evidence>
<protein>
    <submittedName>
        <fullName evidence="3">(malaria parasite P. vivax) hypothetical protein</fullName>
    </submittedName>
</protein>
<proteinExistence type="predicted"/>
<gene>
    <name evidence="3" type="ORF">PVW1_100022000</name>
</gene>
<evidence type="ECO:0000256" key="1">
    <source>
        <dbReference type="SAM" id="MobiDB-lite"/>
    </source>
</evidence>
<dbReference type="EMBL" id="CAJZCX010000005">
    <property type="protein sequence ID" value="CAG9474655.1"/>
    <property type="molecule type" value="Genomic_DNA"/>
</dbReference>
<accession>A0A8S4H6J6</accession>
<comment type="caution">
    <text evidence="3">The sequence shown here is derived from an EMBL/GenBank/DDBJ whole genome shotgun (WGS) entry which is preliminary data.</text>
</comment>
<keyword evidence="2" id="KW-0732">Signal</keyword>
<feature type="chain" id="PRO_5035767512" evidence="2">
    <location>
        <begin position="19"/>
        <end position="364"/>
    </location>
</feature>
<dbReference type="Proteomes" id="UP000779233">
    <property type="component" value="Unassembled WGS sequence"/>
</dbReference>
<feature type="signal peptide" evidence="2">
    <location>
        <begin position="1"/>
        <end position="18"/>
    </location>
</feature>
<dbReference type="AlphaFoldDB" id="A0A8S4H6J6"/>
<evidence type="ECO:0000313" key="3">
    <source>
        <dbReference type="EMBL" id="CAG9474655.1"/>
    </source>
</evidence>
<dbReference type="VEuPathDB" id="PlasmoDB:PVPAM_000026500"/>
<feature type="region of interest" description="Disordered" evidence="1">
    <location>
        <begin position="237"/>
        <end position="273"/>
    </location>
</feature>
<sequence length="364" mass="42053">MGKKSLFLLFVFYPFLETYWDMYKNFDKPVDDDKYEGEFDVLCNQIVTTSNGGLPSHKYICKKLMRNLGVYYLEAKFYELNHDQCKFIYNWIYDLMNKNKITYNVIHKCFDMYDEHMNGIKNFIKRCYHFPSYNIYEPIKITLLDIFDNYTPTIKEKLMNQDESISTTCQKYICECVKIYDDMHRNYCLNEEAGNERQKNTCSRLENFKSTYKLFFQTNQDLKGKIPSLHDTESVTFSSCPTEDKEAQPRKASVSAPGSAHEPGPRAAVGVAPSSTTVGAEKLDNPIQFNTTSVVSAMAGIPPLLALLYKFTPVGTMLRRKNKQSINAFNHLDEEIENELFYRGLENGTINSSPATYNVAYGRV</sequence>
<name>A0A8S4H6J6_PLAVI</name>
<evidence type="ECO:0000313" key="4">
    <source>
        <dbReference type="Proteomes" id="UP000779233"/>
    </source>
</evidence>
<organism evidence="3 4">
    <name type="scientific">Plasmodium vivax</name>
    <name type="common">malaria parasite P. vivax</name>
    <dbReference type="NCBI Taxonomy" id="5855"/>
    <lineage>
        <taxon>Eukaryota</taxon>
        <taxon>Sar</taxon>
        <taxon>Alveolata</taxon>
        <taxon>Apicomplexa</taxon>
        <taxon>Aconoidasida</taxon>
        <taxon>Haemosporida</taxon>
        <taxon>Plasmodiidae</taxon>
        <taxon>Plasmodium</taxon>
        <taxon>Plasmodium (Plasmodium)</taxon>
    </lineage>
</organism>